<dbReference type="NCBIfam" id="TIGR00281">
    <property type="entry name" value="SMC-Scp complex subunit ScpB"/>
    <property type="match status" value="1"/>
</dbReference>
<dbReference type="EMBL" id="FUXA01000006">
    <property type="protein sequence ID" value="SJZ60481.1"/>
    <property type="molecule type" value="Genomic_DNA"/>
</dbReference>
<evidence type="ECO:0000256" key="1">
    <source>
        <dbReference type="ARBA" id="ARBA00022490"/>
    </source>
</evidence>
<reference evidence="5 6" key="1">
    <citation type="submission" date="2017-02" db="EMBL/GenBank/DDBJ databases">
        <authorList>
            <person name="Peterson S.W."/>
        </authorList>
    </citation>
    <scope>NUCLEOTIDE SEQUENCE [LARGE SCALE GENOMIC DNA]</scope>
    <source>
        <strain evidence="5 6">ATCC 17233</strain>
    </source>
</reference>
<keyword evidence="2" id="KW-0132">Cell division</keyword>
<evidence type="ECO:0000256" key="2">
    <source>
        <dbReference type="ARBA" id="ARBA00022618"/>
    </source>
</evidence>
<dbReference type="AlphaFoldDB" id="A0A1T4M0Q0"/>
<accession>A0A1T4M0Q0</accession>
<dbReference type="PANTHER" id="PTHR34298:SF2">
    <property type="entry name" value="SEGREGATION AND CONDENSATION PROTEIN B"/>
    <property type="match status" value="1"/>
</dbReference>
<organism evidence="5 6">
    <name type="scientific">Eubacterium ruminantium</name>
    <dbReference type="NCBI Taxonomy" id="42322"/>
    <lineage>
        <taxon>Bacteria</taxon>
        <taxon>Bacillati</taxon>
        <taxon>Bacillota</taxon>
        <taxon>Clostridia</taxon>
        <taxon>Eubacteriales</taxon>
        <taxon>Eubacteriaceae</taxon>
        <taxon>Eubacterium</taxon>
    </lineage>
</organism>
<evidence type="ECO:0000256" key="3">
    <source>
        <dbReference type="ARBA" id="ARBA00022829"/>
    </source>
</evidence>
<protein>
    <submittedName>
        <fullName evidence="5">Segregation and condensation protein B</fullName>
    </submittedName>
</protein>
<gene>
    <name evidence="5" type="ORF">SAMN02745110_01035</name>
</gene>
<keyword evidence="4" id="KW-0131">Cell cycle</keyword>
<keyword evidence="6" id="KW-1185">Reference proteome</keyword>
<evidence type="ECO:0000256" key="4">
    <source>
        <dbReference type="ARBA" id="ARBA00023306"/>
    </source>
</evidence>
<name>A0A1T4M0Q0_9FIRM</name>
<dbReference type="PANTHER" id="PTHR34298">
    <property type="entry name" value="SEGREGATION AND CONDENSATION PROTEIN B"/>
    <property type="match status" value="1"/>
</dbReference>
<dbReference type="GO" id="GO:0051304">
    <property type="term" value="P:chromosome separation"/>
    <property type="evidence" value="ECO:0007669"/>
    <property type="project" value="InterPro"/>
</dbReference>
<dbReference type="InterPro" id="IPR036388">
    <property type="entry name" value="WH-like_DNA-bd_sf"/>
</dbReference>
<keyword evidence="3" id="KW-0159">Chromosome partition</keyword>
<dbReference type="Proteomes" id="UP000189857">
    <property type="component" value="Unassembled WGS sequence"/>
</dbReference>
<dbReference type="InterPro" id="IPR036390">
    <property type="entry name" value="WH_DNA-bd_sf"/>
</dbReference>
<dbReference type="Gene3D" id="1.10.10.10">
    <property type="entry name" value="Winged helix-like DNA-binding domain superfamily/Winged helix DNA-binding domain"/>
    <property type="match status" value="2"/>
</dbReference>
<dbReference type="GO" id="GO:0051301">
    <property type="term" value="P:cell division"/>
    <property type="evidence" value="ECO:0007669"/>
    <property type="project" value="UniProtKB-KW"/>
</dbReference>
<evidence type="ECO:0000313" key="6">
    <source>
        <dbReference type="Proteomes" id="UP000189857"/>
    </source>
</evidence>
<keyword evidence="1" id="KW-0963">Cytoplasm</keyword>
<dbReference type="Pfam" id="PF04079">
    <property type="entry name" value="SMC_ScpB"/>
    <property type="match status" value="1"/>
</dbReference>
<evidence type="ECO:0000313" key="5">
    <source>
        <dbReference type="EMBL" id="SJZ60481.1"/>
    </source>
</evidence>
<dbReference type="SUPFAM" id="SSF46785">
    <property type="entry name" value="Winged helix' DNA-binding domain"/>
    <property type="match status" value="2"/>
</dbReference>
<proteinExistence type="predicted"/>
<sequence>MVFIMSDTNNNDSIDLYDESAIVNDAFGNINCVGALEALLFAVGEAVEINKLADSIGVKPKDVENAYEELNKRYDSDDYGIRIIKLDDKLQLCTKNMYYDKLINLVNIPKKYILTDVLLETLSIVAYKQPVTRLEIEQIRGVSCQHAVNKLIEYNLITEVGRLDAPGKPILFGTTDDFLRSFGISSMEDLPVVSSDKIEDFRRQAMEEASLTIET</sequence>
<dbReference type="InterPro" id="IPR005234">
    <property type="entry name" value="ScpB_csome_segregation"/>
</dbReference>